<dbReference type="EMBL" id="BMAT01013330">
    <property type="protein sequence ID" value="GFS10367.1"/>
    <property type="molecule type" value="Genomic_DNA"/>
</dbReference>
<keyword evidence="1" id="KW-1133">Transmembrane helix</keyword>
<proteinExistence type="predicted"/>
<gene>
    <name evidence="2" type="ORF">ElyMa_006644500</name>
</gene>
<reference evidence="2 3" key="1">
    <citation type="journal article" date="2021" name="Elife">
        <title>Chloroplast acquisition without the gene transfer in kleptoplastic sea slugs, Plakobranchus ocellatus.</title>
        <authorList>
            <person name="Maeda T."/>
            <person name="Takahashi S."/>
            <person name="Yoshida T."/>
            <person name="Shimamura S."/>
            <person name="Takaki Y."/>
            <person name="Nagai Y."/>
            <person name="Toyoda A."/>
            <person name="Suzuki Y."/>
            <person name="Arimoto A."/>
            <person name="Ishii H."/>
            <person name="Satoh N."/>
            <person name="Nishiyama T."/>
            <person name="Hasebe M."/>
            <person name="Maruyama T."/>
            <person name="Minagawa J."/>
            <person name="Obokata J."/>
            <person name="Shigenobu S."/>
        </authorList>
    </citation>
    <scope>NUCLEOTIDE SEQUENCE [LARGE SCALE GENOMIC DNA]</scope>
</reference>
<accession>A0AAV4IJU5</accession>
<evidence type="ECO:0000256" key="1">
    <source>
        <dbReference type="SAM" id="Phobius"/>
    </source>
</evidence>
<keyword evidence="3" id="KW-1185">Reference proteome</keyword>
<feature type="transmembrane region" description="Helical" evidence="1">
    <location>
        <begin position="120"/>
        <end position="140"/>
    </location>
</feature>
<keyword evidence="1" id="KW-0472">Membrane</keyword>
<organism evidence="2 3">
    <name type="scientific">Elysia marginata</name>
    <dbReference type="NCBI Taxonomy" id="1093978"/>
    <lineage>
        <taxon>Eukaryota</taxon>
        <taxon>Metazoa</taxon>
        <taxon>Spiralia</taxon>
        <taxon>Lophotrochozoa</taxon>
        <taxon>Mollusca</taxon>
        <taxon>Gastropoda</taxon>
        <taxon>Heterobranchia</taxon>
        <taxon>Euthyneura</taxon>
        <taxon>Panpulmonata</taxon>
        <taxon>Sacoglossa</taxon>
        <taxon>Placobranchoidea</taxon>
        <taxon>Plakobranchidae</taxon>
        <taxon>Elysia</taxon>
    </lineage>
</organism>
<protein>
    <recommendedName>
        <fullName evidence="4">G-protein coupled receptors family 1 profile domain-containing protein</fullName>
    </recommendedName>
</protein>
<feature type="transmembrane region" description="Helical" evidence="1">
    <location>
        <begin position="71"/>
        <end position="100"/>
    </location>
</feature>
<keyword evidence="1" id="KW-0812">Transmembrane</keyword>
<comment type="caution">
    <text evidence="2">The sequence shown here is derived from an EMBL/GenBank/DDBJ whole genome shotgun (WGS) entry which is preliminary data.</text>
</comment>
<evidence type="ECO:0008006" key="4">
    <source>
        <dbReference type="Google" id="ProtNLM"/>
    </source>
</evidence>
<sequence>MALDAFFLDAVNSTTGTLTNITTTETISIGDLQNGGIGSSGAGGGGGGDQEEIQEVEAVGGKMISDQWRKILEIVFFVVLSGGISVLGCVGNVINMMVFWRQVIVYKSIMLNMMVFWRQVIVYNSINLNMMVFWGQVIVYKSINLNTI</sequence>
<dbReference type="Proteomes" id="UP000762676">
    <property type="component" value="Unassembled WGS sequence"/>
</dbReference>
<name>A0AAV4IJU5_9GAST</name>
<evidence type="ECO:0000313" key="3">
    <source>
        <dbReference type="Proteomes" id="UP000762676"/>
    </source>
</evidence>
<dbReference type="AlphaFoldDB" id="A0AAV4IJU5"/>
<evidence type="ECO:0000313" key="2">
    <source>
        <dbReference type="EMBL" id="GFS10367.1"/>
    </source>
</evidence>